<accession>A0A5C6DWA3</accession>
<feature type="region of interest" description="Disordered" evidence="1">
    <location>
        <begin position="1"/>
        <end position="30"/>
    </location>
</feature>
<comment type="caution">
    <text evidence="2">The sequence shown here is derived from an EMBL/GenBank/DDBJ whole genome shotgun (WGS) entry which is preliminary data.</text>
</comment>
<keyword evidence="3" id="KW-1185">Reference proteome</keyword>
<sequence length="85" mass="9397">MSDSISGRFLSPQVRNGEATPASLFPSLGSRDRLGGPRDVVVKLIFENQDGEDEQEGIIYLDSYQAKKLGVRLIELSADSQSRRK</sequence>
<evidence type="ECO:0000313" key="3">
    <source>
        <dbReference type="Proteomes" id="UP000315471"/>
    </source>
</evidence>
<evidence type="ECO:0000313" key="2">
    <source>
        <dbReference type="EMBL" id="TWU39109.1"/>
    </source>
</evidence>
<evidence type="ECO:0000256" key="1">
    <source>
        <dbReference type="SAM" id="MobiDB-lite"/>
    </source>
</evidence>
<proteinExistence type="predicted"/>
<gene>
    <name evidence="2" type="ORF">Q31b_41920</name>
</gene>
<reference evidence="2 3" key="1">
    <citation type="submission" date="2019-02" db="EMBL/GenBank/DDBJ databases">
        <title>Deep-cultivation of Planctomycetes and their phenomic and genomic characterization uncovers novel biology.</title>
        <authorList>
            <person name="Wiegand S."/>
            <person name="Jogler M."/>
            <person name="Boedeker C."/>
            <person name="Pinto D."/>
            <person name="Vollmers J."/>
            <person name="Rivas-Marin E."/>
            <person name="Kohn T."/>
            <person name="Peeters S.H."/>
            <person name="Heuer A."/>
            <person name="Rast P."/>
            <person name="Oberbeckmann S."/>
            <person name="Bunk B."/>
            <person name="Jeske O."/>
            <person name="Meyerdierks A."/>
            <person name="Storesund J.E."/>
            <person name="Kallscheuer N."/>
            <person name="Luecker S."/>
            <person name="Lage O.M."/>
            <person name="Pohl T."/>
            <person name="Merkel B.J."/>
            <person name="Hornburger P."/>
            <person name="Mueller R.-W."/>
            <person name="Bruemmer F."/>
            <person name="Labrenz M."/>
            <person name="Spormann A.M."/>
            <person name="Op Den Camp H."/>
            <person name="Overmann J."/>
            <person name="Amann R."/>
            <person name="Jetten M.S.M."/>
            <person name="Mascher T."/>
            <person name="Medema M.H."/>
            <person name="Devos D.P."/>
            <person name="Kaster A.-K."/>
            <person name="Ovreas L."/>
            <person name="Rohde M."/>
            <person name="Galperin M.Y."/>
            <person name="Jogler C."/>
        </authorList>
    </citation>
    <scope>NUCLEOTIDE SEQUENCE [LARGE SCALE GENOMIC DNA]</scope>
    <source>
        <strain evidence="2 3">Q31b</strain>
    </source>
</reference>
<dbReference type="AlphaFoldDB" id="A0A5C6DWA3"/>
<dbReference type="EMBL" id="SJPY01000006">
    <property type="protein sequence ID" value="TWU39109.1"/>
    <property type="molecule type" value="Genomic_DNA"/>
</dbReference>
<name>A0A5C6DWA3_9BACT</name>
<organism evidence="2 3">
    <name type="scientific">Novipirellula aureliae</name>
    <dbReference type="NCBI Taxonomy" id="2527966"/>
    <lineage>
        <taxon>Bacteria</taxon>
        <taxon>Pseudomonadati</taxon>
        <taxon>Planctomycetota</taxon>
        <taxon>Planctomycetia</taxon>
        <taxon>Pirellulales</taxon>
        <taxon>Pirellulaceae</taxon>
        <taxon>Novipirellula</taxon>
    </lineage>
</organism>
<dbReference type="Proteomes" id="UP000315471">
    <property type="component" value="Unassembled WGS sequence"/>
</dbReference>
<protein>
    <submittedName>
        <fullName evidence="2">Uncharacterized protein</fullName>
    </submittedName>
</protein>